<dbReference type="eggNOG" id="COG3794">
    <property type="taxonomic scope" value="Bacteria"/>
</dbReference>
<dbReference type="HOGENOM" id="CLU_157112_2_0_5"/>
<organism evidence="3">
    <name type="scientific">Rhodopseudomonas palustris (strain BisB18)</name>
    <dbReference type="NCBI Taxonomy" id="316056"/>
    <lineage>
        <taxon>Bacteria</taxon>
        <taxon>Pseudomonadati</taxon>
        <taxon>Pseudomonadota</taxon>
        <taxon>Alphaproteobacteria</taxon>
        <taxon>Hyphomicrobiales</taxon>
        <taxon>Nitrobacteraceae</taxon>
        <taxon>Rhodopseudomonas</taxon>
    </lineage>
</organism>
<sequence>MKKYCWMATALLLVLTPPVQSRADEVTVEIEMNNGVITPQRLEVPANTRFRLIIKNTGTMPAEFESKELHKEEVVAAGATGRMIFRKLEPGEYSFVDDFSPDAPPAVLIAK</sequence>
<evidence type="ECO:0000259" key="2">
    <source>
        <dbReference type="Pfam" id="PF13473"/>
    </source>
</evidence>
<keyword evidence="1" id="KW-0732">Signal</keyword>
<dbReference type="InterPro" id="IPR008972">
    <property type="entry name" value="Cupredoxin"/>
</dbReference>
<name>Q210Z2_RHOPB</name>
<proteinExistence type="predicted"/>
<dbReference type="RefSeq" id="WP_011473931.1">
    <property type="nucleotide sequence ID" value="NC_007925.1"/>
</dbReference>
<dbReference type="OrthoDB" id="7161040at2"/>
<gene>
    <name evidence="3" type="ordered locus">RPC_3504</name>
</gene>
<feature type="chain" id="PRO_5004199477" description="EfeO-type cupredoxin-like domain-containing protein" evidence="1">
    <location>
        <begin position="24"/>
        <end position="111"/>
    </location>
</feature>
<evidence type="ECO:0000313" key="3">
    <source>
        <dbReference type="EMBL" id="ABD89044.1"/>
    </source>
</evidence>
<dbReference type="KEGG" id="rpc:RPC_3504"/>
<accession>Q210Z2</accession>
<dbReference type="AlphaFoldDB" id="Q210Z2"/>
<feature type="signal peptide" evidence="1">
    <location>
        <begin position="1"/>
        <end position="23"/>
    </location>
</feature>
<dbReference type="STRING" id="316056.RPC_3504"/>
<dbReference type="EMBL" id="CP000301">
    <property type="protein sequence ID" value="ABD89044.1"/>
    <property type="molecule type" value="Genomic_DNA"/>
</dbReference>
<feature type="domain" description="EfeO-type cupredoxin-like" evidence="2">
    <location>
        <begin position="8"/>
        <end position="110"/>
    </location>
</feature>
<dbReference type="Pfam" id="PF13473">
    <property type="entry name" value="Cupredoxin_1"/>
    <property type="match status" value="1"/>
</dbReference>
<evidence type="ECO:0000256" key="1">
    <source>
        <dbReference type="SAM" id="SignalP"/>
    </source>
</evidence>
<protein>
    <recommendedName>
        <fullName evidence="2">EfeO-type cupredoxin-like domain-containing protein</fullName>
    </recommendedName>
</protein>
<dbReference type="Gene3D" id="2.60.40.420">
    <property type="entry name" value="Cupredoxins - blue copper proteins"/>
    <property type="match status" value="1"/>
</dbReference>
<dbReference type="InterPro" id="IPR028096">
    <property type="entry name" value="EfeO_Cupredoxin"/>
</dbReference>
<dbReference type="SUPFAM" id="SSF49503">
    <property type="entry name" value="Cupredoxins"/>
    <property type="match status" value="1"/>
</dbReference>
<reference evidence="3" key="1">
    <citation type="submission" date="2006-03" db="EMBL/GenBank/DDBJ databases">
        <title>Complete sequence of Rhodopseudomonas palustris BisB18.</title>
        <authorList>
            <consortium name="US DOE Joint Genome Institute"/>
            <person name="Copeland A."/>
            <person name="Lucas S."/>
            <person name="Lapidus A."/>
            <person name="Barry K."/>
            <person name="Detter J.C."/>
            <person name="Glavina del Rio T."/>
            <person name="Hammon N."/>
            <person name="Israni S."/>
            <person name="Dalin E."/>
            <person name="Tice H."/>
            <person name="Pitluck S."/>
            <person name="Chain P."/>
            <person name="Malfatti S."/>
            <person name="Shin M."/>
            <person name="Vergez L."/>
            <person name="Schmutz J."/>
            <person name="Larimer F."/>
            <person name="Land M."/>
            <person name="Hauser L."/>
            <person name="Pelletier D.A."/>
            <person name="Kyrpides N."/>
            <person name="Anderson I."/>
            <person name="Oda Y."/>
            <person name="Harwood C.S."/>
            <person name="Richardson P."/>
        </authorList>
    </citation>
    <scope>NUCLEOTIDE SEQUENCE [LARGE SCALE GENOMIC DNA]</scope>
    <source>
        <strain evidence="3">BisB18</strain>
    </source>
</reference>